<gene>
    <name evidence="3" type="ORF">EDC03_1040</name>
</gene>
<dbReference type="AlphaFoldDB" id="A0A3N1HR45"/>
<evidence type="ECO:0000313" key="3">
    <source>
        <dbReference type="EMBL" id="ROP44910.1"/>
    </source>
</evidence>
<dbReference type="InParanoid" id="A0A3N1HR45"/>
<keyword evidence="4" id="KW-1185">Reference proteome</keyword>
<evidence type="ECO:0000256" key="2">
    <source>
        <dbReference type="SAM" id="SignalP"/>
    </source>
</evidence>
<accession>A0A3N1HR45</accession>
<sequence>MTPRPLRSLLLATTLALAAGLVPPASAAPPTDDTVPAAATDDPGCAPEATVPRSVSIDRPVVEVAMPLSNPCAAPRGDVVVYSEYDRTGPSFGGSRWTAADDVVVWRFDDQVVPPGPYQVRTRLPGTYSIFEASPTTVGFGSRVRLTGVRDGEDVTFRLCAAYYNGRRDAFVPWVRDLVVQRLGADGVTWEYVKTHQMDAGGCGDFVLRDVGVETYQARASTGAKIFGRTSPALRV</sequence>
<proteinExistence type="predicted"/>
<evidence type="ECO:0000256" key="1">
    <source>
        <dbReference type="SAM" id="MobiDB-lite"/>
    </source>
</evidence>
<feature type="signal peptide" evidence="2">
    <location>
        <begin position="1"/>
        <end position="27"/>
    </location>
</feature>
<feature type="region of interest" description="Disordered" evidence="1">
    <location>
        <begin position="26"/>
        <end position="50"/>
    </location>
</feature>
<keyword evidence="2" id="KW-0732">Signal</keyword>
<feature type="chain" id="PRO_5018084800" evidence="2">
    <location>
        <begin position="28"/>
        <end position="236"/>
    </location>
</feature>
<dbReference type="EMBL" id="RJKN01000002">
    <property type="protein sequence ID" value="ROP44910.1"/>
    <property type="molecule type" value="Genomic_DNA"/>
</dbReference>
<organism evidence="3 4">
    <name type="scientific">Pseudokineococcus lusitanus</name>
    <dbReference type="NCBI Taxonomy" id="763993"/>
    <lineage>
        <taxon>Bacteria</taxon>
        <taxon>Bacillati</taxon>
        <taxon>Actinomycetota</taxon>
        <taxon>Actinomycetes</taxon>
        <taxon>Kineosporiales</taxon>
        <taxon>Kineosporiaceae</taxon>
        <taxon>Pseudokineococcus</taxon>
    </lineage>
</organism>
<dbReference type="OrthoDB" id="3830661at2"/>
<feature type="compositionally biased region" description="Low complexity" evidence="1">
    <location>
        <begin position="26"/>
        <end position="43"/>
    </location>
</feature>
<comment type="caution">
    <text evidence="3">The sequence shown here is derived from an EMBL/GenBank/DDBJ whole genome shotgun (WGS) entry which is preliminary data.</text>
</comment>
<evidence type="ECO:0000313" key="4">
    <source>
        <dbReference type="Proteomes" id="UP000276232"/>
    </source>
</evidence>
<reference evidence="3 4" key="1">
    <citation type="journal article" date="2015" name="Stand. Genomic Sci.">
        <title>Genomic Encyclopedia of Bacterial and Archaeal Type Strains, Phase III: the genomes of soil and plant-associated and newly described type strains.</title>
        <authorList>
            <person name="Whitman W.B."/>
            <person name="Woyke T."/>
            <person name="Klenk H.P."/>
            <person name="Zhou Y."/>
            <person name="Lilburn T.G."/>
            <person name="Beck B.J."/>
            <person name="De Vos P."/>
            <person name="Vandamme P."/>
            <person name="Eisen J.A."/>
            <person name="Garrity G."/>
            <person name="Hugenholtz P."/>
            <person name="Kyrpides N.C."/>
        </authorList>
    </citation>
    <scope>NUCLEOTIDE SEQUENCE [LARGE SCALE GENOMIC DNA]</scope>
    <source>
        <strain evidence="3 4">CECT 7306</strain>
    </source>
</reference>
<dbReference type="Proteomes" id="UP000276232">
    <property type="component" value="Unassembled WGS sequence"/>
</dbReference>
<protein>
    <submittedName>
        <fullName evidence="3">Uncharacterized protein</fullName>
    </submittedName>
</protein>
<dbReference type="RefSeq" id="WP_123379126.1">
    <property type="nucleotide sequence ID" value="NZ_RJKN01000002.1"/>
</dbReference>
<name>A0A3N1HR45_9ACTN</name>